<dbReference type="EC" id="6.1.1.4" evidence="2"/>
<evidence type="ECO:0000259" key="8">
    <source>
        <dbReference type="Pfam" id="PF13603"/>
    </source>
</evidence>
<dbReference type="InterPro" id="IPR014729">
    <property type="entry name" value="Rossmann-like_a/b/a_fold"/>
</dbReference>
<feature type="non-terminal residue" evidence="9">
    <location>
        <position position="268"/>
    </location>
</feature>
<keyword evidence="3" id="KW-0436">Ligase</keyword>
<dbReference type="GO" id="GO:0005829">
    <property type="term" value="C:cytosol"/>
    <property type="evidence" value="ECO:0007669"/>
    <property type="project" value="TreeGrafter"/>
</dbReference>
<keyword evidence="4" id="KW-0547">Nucleotide-binding</keyword>
<dbReference type="PANTHER" id="PTHR43740">
    <property type="entry name" value="LEUCYL-TRNA SYNTHETASE"/>
    <property type="match status" value="1"/>
</dbReference>
<accession>X1BN70</accession>
<dbReference type="InterPro" id="IPR002302">
    <property type="entry name" value="Leu-tRNA-ligase"/>
</dbReference>
<evidence type="ECO:0000256" key="5">
    <source>
        <dbReference type="ARBA" id="ARBA00022840"/>
    </source>
</evidence>
<dbReference type="GO" id="GO:0006429">
    <property type="term" value="P:leucyl-tRNA aminoacylation"/>
    <property type="evidence" value="ECO:0007669"/>
    <property type="project" value="InterPro"/>
</dbReference>
<dbReference type="InterPro" id="IPR009008">
    <property type="entry name" value="Val/Leu/Ile-tRNA-synth_edit"/>
</dbReference>
<evidence type="ECO:0000313" key="9">
    <source>
        <dbReference type="EMBL" id="GAG97389.1"/>
    </source>
</evidence>
<dbReference type="SUPFAM" id="SSF50677">
    <property type="entry name" value="ValRS/IleRS/LeuRS editing domain"/>
    <property type="match status" value="1"/>
</dbReference>
<dbReference type="GO" id="GO:0005524">
    <property type="term" value="F:ATP binding"/>
    <property type="evidence" value="ECO:0007669"/>
    <property type="project" value="UniProtKB-KW"/>
</dbReference>
<organism evidence="9">
    <name type="scientific">marine sediment metagenome</name>
    <dbReference type="NCBI Taxonomy" id="412755"/>
    <lineage>
        <taxon>unclassified sequences</taxon>
        <taxon>metagenomes</taxon>
        <taxon>ecological metagenomes</taxon>
    </lineage>
</organism>
<keyword evidence="7" id="KW-0030">Aminoacyl-tRNA synthetase</keyword>
<dbReference type="Pfam" id="PF13603">
    <property type="entry name" value="tRNA-synt_1_2"/>
    <property type="match status" value="1"/>
</dbReference>
<evidence type="ECO:0000256" key="3">
    <source>
        <dbReference type="ARBA" id="ARBA00022598"/>
    </source>
</evidence>
<dbReference type="Gene3D" id="3.40.50.620">
    <property type="entry name" value="HUPs"/>
    <property type="match status" value="1"/>
</dbReference>
<feature type="domain" description="Leucyl-tRNA synthetase editing" evidence="8">
    <location>
        <begin position="67"/>
        <end position="254"/>
    </location>
</feature>
<comment type="caution">
    <text evidence="9">The sequence shown here is derived from an EMBL/GenBank/DDBJ whole genome shotgun (WGS) entry which is preliminary data.</text>
</comment>
<evidence type="ECO:0000256" key="4">
    <source>
        <dbReference type="ARBA" id="ARBA00022741"/>
    </source>
</evidence>
<proteinExistence type="inferred from homology"/>
<dbReference type="EMBL" id="BART01029123">
    <property type="protein sequence ID" value="GAG97389.1"/>
    <property type="molecule type" value="Genomic_DNA"/>
</dbReference>
<dbReference type="Gene3D" id="3.90.740.10">
    <property type="entry name" value="Valyl/Leucyl/Isoleucyl-tRNA synthetase, editing domain"/>
    <property type="match status" value="1"/>
</dbReference>
<dbReference type="GO" id="GO:0004823">
    <property type="term" value="F:leucine-tRNA ligase activity"/>
    <property type="evidence" value="ECO:0007669"/>
    <property type="project" value="UniProtKB-EC"/>
</dbReference>
<dbReference type="AlphaFoldDB" id="X1BN70"/>
<feature type="non-terminal residue" evidence="9">
    <location>
        <position position="1"/>
    </location>
</feature>
<dbReference type="PANTHER" id="PTHR43740:SF2">
    <property type="entry name" value="LEUCINE--TRNA LIGASE, MITOCHONDRIAL"/>
    <property type="match status" value="1"/>
</dbReference>
<comment type="similarity">
    <text evidence="1">Belongs to the class-I aminoacyl-tRNA synthetase family.</text>
</comment>
<evidence type="ECO:0000256" key="6">
    <source>
        <dbReference type="ARBA" id="ARBA00022917"/>
    </source>
</evidence>
<dbReference type="GO" id="GO:0002161">
    <property type="term" value="F:aminoacyl-tRNA deacylase activity"/>
    <property type="evidence" value="ECO:0007669"/>
    <property type="project" value="InterPro"/>
</dbReference>
<dbReference type="SUPFAM" id="SSF52374">
    <property type="entry name" value="Nucleotidylyl transferase"/>
    <property type="match status" value="1"/>
</dbReference>
<keyword evidence="5" id="KW-0067">ATP-binding</keyword>
<reference evidence="9" key="1">
    <citation type="journal article" date="2014" name="Front. Microbiol.">
        <title>High frequency of phylogenetically diverse reductive dehalogenase-homologous genes in deep subseafloor sedimentary metagenomes.</title>
        <authorList>
            <person name="Kawai M."/>
            <person name="Futagami T."/>
            <person name="Toyoda A."/>
            <person name="Takaki Y."/>
            <person name="Nishi S."/>
            <person name="Hori S."/>
            <person name="Arai W."/>
            <person name="Tsubouchi T."/>
            <person name="Morono Y."/>
            <person name="Uchiyama I."/>
            <person name="Ito T."/>
            <person name="Fujiyama A."/>
            <person name="Inagaki F."/>
            <person name="Takami H."/>
        </authorList>
    </citation>
    <scope>NUCLEOTIDE SEQUENCE</scope>
    <source>
        <strain evidence="9">Expedition CK06-06</strain>
    </source>
</reference>
<name>X1BN70_9ZZZZ</name>
<sequence length="268" mass="30253">PINWCPSCRIGLANEEVVEGKCERCGAEVERRERKQWMLKITEYADRLIEDLEGLDYLEKIKVQQINWIGKSCGTEIDFKIEGFKGLISVFTTRADTIFGATALVLAPEHPIVASLTQTQNSKFKIQNCDEVKNYIKQAKEKSEFERTQLIKEKTGIKLIGVMAINPVNSEKIPVWVGDYVVATYGGGAVMVVPAHDERDYDFAKKYGLKIREVVAGGDVSKRAFIDYGTLINSEQFNGLSSDEAIKKITNYLEKSGTGRKRIQYKLR</sequence>
<keyword evidence="6" id="KW-0648">Protein biosynthesis</keyword>
<evidence type="ECO:0000256" key="1">
    <source>
        <dbReference type="ARBA" id="ARBA00005594"/>
    </source>
</evidence>
<evidence type="ECO:0000256" key="2">
    <source>
        <dbReference type="ARBA" id="ARBA00013164"/>
    </source>
</evidence>
<dbReference type="PRINTS" id="PR00985">
    <property type="entry name" value="TRNASYNTHLEU"/>
</dbReference>
<evidence type="ECO:0000256" key="7">
    <source>
        <dbReference type="ARBA" id="ARBA00023146"/>
    </source>
</evidence>
<protein>
    <recommendedName>
        <fullName evidence="2">leucine--tRNA ligase</fullName>
        <ecNumber evidence="2">6.1.1.4</ecNumber>
    </recommendedName>
</protein>
<gene>
    <name evidence="9" type="ORF">S01H4_51182</name>
</gene>
<dbReference type="InterPro" id="IPR025709">
    <property type="entry name" value="Leu_tRNA-synth_edit"/>
</dbReference>